<gene>
    <name evidence="17" type="ORF">GLAREA_01694</name>
</gene>
<dbReference type="UniPathway" id="UPA00375"/>
<dbReference type="Gene3D" id="2.120.10.80">
    <property type="entry name" value="Kelch-type beta propeller"/>
    <property type="match status" value="1"/>
</dbReference>
<dbReference type="InterPro" id="IPR003347">
    <property type="entry name" value="JmjC_dom"/>
</dbReference>
<keyword evidence="18" id="KW-1185">Reference proteome</keyword>
<dbReference type="Pfam" id="PF13418">
    <property type="entry name" value="Beta-prop_TYW4"/>
    <property type="match status" value="1"/>
</dbReference>
<evidence type="ECO:0000256" key="10">
    <source>
        <dbReference type="ARBA" id="ARBA00022694"/>
    </source>
</evidence>
<dbReference type="PANTHER" id="PTHR46529">
    <property type="entry name" value="TRNA WYBUTOSINE-SYNTHESIZING PROTEIN 4"/>
    <property type="match status" value="1"/>
</dbReference>
<evidence type="ECO:0000256" key="7">
    <source>
        <dbReference type="ARBA" id="ARBA00022603"/>
    </source>
</evidence>
<dbReference type="PROSITE" id="PS51184">
    <property type="entry name" value="JMJC"/>
    <property type="match status" value="1"/>
</dbReference>
<dbReference type="eggNOG" id="KOG2918">
    <property type="taxonomic scope" value="Eukaryota"/>
</dbReference>
<proteinExistence type="inferred from homology"/>
<evidence type="ECO:0000256" key="9">
    <source>
        <dbReference type="ARBA" id="ARBA00022691"/>
    </source>
</evidence>
<dbReference type="GeneID" id="19460752"/>
<dbReference type="GO" id="GO:0008175">
    <property type="term" value="F:tRNA methyltransferase activity"/>
    <property type="evidence" value="ECO:0007669"/>
    <property type="project" value="TreeGrafter"/>
</dbReference>
<dbReference type="Gene3D" id="3.40.50.150">
    <property type="entry name" value="Vaccinia Virus protein VP39"/>
    <property type="match status" value="1"/>
</dbReference>
<dbReference type="GO" id="GO:0031591">
    <property type="term" value="P:wybutosine biosynthetic process"/>
    <property type="evidence" value="ECO:0007669"/>
    <property type="project" value="TreeGrafter"/>
</dbReference>
<comment type="catalytic activity">
    <reaction evidence="15">
        <text>7-[(3S)-(3-amino-3-methoxycarbonyl)propyl]wyosine(37) in tRNA(Phe) + S-adenosyl-L-methionine + CO2 = wybutosine(37) in tRNA(Phe) + S-adenosyl-L-homocysteine + 2 H(+)</text>
        <dbReference type="Rhea" id="RHEA:37119"/>
        <dbReference type="Rhea" id="RHEA-COMP:11844"/>
        <dbReference type="Rhea" id="RHEA-COMP:11847"/>
        <dbReference type="ChEBI" id="CHEBI:15378"/>
        <dbReference type="ChEBI" id="CHEBI:16526"/>
        <dbReference type="ChEBI" id="CHEBI:57856"/>
        <dbReference type="ChEBI" id="CHEBI:59789"/>
        <dbReference type="ChEBI" id="CHEBI:73544"/>
        <dbReference type="ChEBI" id="CHEBI:74275"/>
        <dbReference type="EC" id="2.3.1.231"/>
    </reaction>
</comment>
<dbReference type="SUPFAM" id="SSF53335">
    <property type="entry name" value="S-adenosyl-L-methionine-dependent methyltransferases"/>
    <property type="match status" value="1"/>
</dbReference>
<dbReference type="Pfam" id="PF13621">
    <property type="entry name" value="Cupin_8"/>
    <property type="match status" value="1"/>
</dbReference>
<dbReference type="OMA" id="FCILEQF"/>
<keyword evidence="10" id="KW-0819">tRNA processing</keyword>
<evidence type="ECO:0000313" key="17">
    <source>
        <dbReference type="EMBL" id="EPE25782.1"/>
    </source>
</evidence>
<comment type="catalytic activity">
    <reaction evidence="1">
        <text>7-[(3S)-3-amino-3-carboxypropyl]wyosine(37) in tRNA(Phe) + S-adenosyl-L-methionine = 7-[(3S)-(3-amino-3-methoxycarbonyl)propyl]wyosine(37) in tRNA(Phe) + S-adenosyl-L-homocysteine</text>
        <dbReference type="Rhea" id="RHEA:36903"/>
        <dbReference type="Rhea" id="RHEA-COMP:10379"/>
        <dbReference type="Rhea" id="RHEA-COMP:11844"/>
        <dbReference type="ChEBI" id="CHEBI:57856"/>
        <dbReference type="ChEBI" id="CHEBI:59789"/>
        <dbReference type="ChEBI" id="CHEBI:73543"/>
        <dbReference type="ChEBI" id="CHEBI:74275"/>
        <dbReference type="EC" id="2.1.1.290"/>
    </reaction>
</comment>
<dbReference type="EMBL" id="KE145371">
    <property type="protein sequence ID" value="EPE25782.1"/>
    <property type="molecule type" value="Genomic_DNA"/>
</dbReference>
<organism evidence="17 18">
    <name type="scientific">Glarea lozoyensis (strain ATCC 20868 / MF5171)</name>
    <dbReference type="NCBI Taxonomy" id="1116229"/>
    <lineage>
        <taxon>Eukaryota</taxon>
        <taxon>Fungi</taxon>
        <taxon>Dikarya</taxon>
        <taxon>Ascomycota</taxon>
        <taxon>Pezizomycotina</taxon>
        <taxon>Leotiomycetes</taxon>
        <taxon>Helotiales</taxon>
        <taxon>Helotiaceae</taxon>
        <taxon>Glarea</taxon>
    </lineage>
</organism>
<dbReference type="RefSeq" id="XP_008087101.1">
    <property type="nucleotide sequence ID" value="XM_008088910.1"/>
</dbReference>
<dbReference type="EC" id="2.1.1.290" evidence="5"/>
<keyword evidence="8 17" id="KW-0808">Transferase</keyword>
<evidence type="ECO:0000256" key="11">
    <source>
        <dbReference type="ARBA" id="ARBA00025588"/>
    </source>
</evidence>
<dbReference type="InterPro" id="IPR015915">
    <property type="entry name" value="Kelch-typ_b-propeller"/>
</dbReference>
<dbReference type="EC" id="2.3.1.231" evidence="4"/>
<evidence type="ECO:0000256" key="13">
    <source>
        <dbReference type="ARBA" id="ARBA00030231"/>
    </source>
</evidence>
<dbReference type="OrthoDB" id="47172at2759"/>
<dbReference type="Proteomes" id="UP000016922">
    <property type="component" value="Unassembled WGS sequence"/>
</dbReference>
<dbReference type="AlphaFoldDB" id="S3CH63"/>
<dbReference type="HOGENOM" id="CLU_002761_1_0_1"/>
<evidence type="ECO:0000313" key="18">
    <source>
        <dbReference type="Proteomes" id="UP000016922"/>
    </source>
</evidence>
<dbReference type="STRING" id="1116229.S3CH63"/>
<sequence>MESHAARGAPNPQRVAGSVVQDDLIMGTNNSSIVSKRSVERLYYSDEPPFFRYFVNKPQRRAPLINRGYWLRMKAIDNVVRLFLERPSSKRKVVVNLGCGYSCGNTVFVDIDYKDLMMRKRRTVQQTPELISMLTNVETPQDDGLLLSSDQYLQIGCDLRDLQRLNDLVAQALDIEQCLILFVAEVSIAYMDSVYSDAVIGWASMLPSAQFCLLEQLLPDGEDHPFAATMMAHFKKLNTRLRSVQKYPTVDAQSCRFRKLGWDNISIRNLWELWASSDFISPAERQVLDHVEPFDEWEEFALFGCHYFLLVAVNKGFQIDVLVPVDSISGHDKSIVSVQPASTRTAQVMFSENPKGQACARLGAILPLRGSARHETAFGNYGGMGLKTRVDSYDVISLTPHASSDRVFEAPKSSSHPSGRMCHTITIIDESTSLLVGGRTSPDKGLKDCWIYHRWVGIWEPVDDLPYSLYRHQAVYLGNGCVLVSTGRINSRQLSQHYLIWSRHWGWVQCHQRAGGAPHNTYGSIFLMGSSDSLKSSGLVVGGLSSDAVIQSDLWHWEVEAPFSENPKLRFHLGYNGSLSESELLTNNLAFGRFGASVIHHQGLIYIIGGVAKDTLLGSREEIYSFLLKDDLSAAEFRNVQLELNDTIPRPLLIGSSVVAIGPSIVIVGGSAVCFSFGTSWNRGVYSVGDQNPDDSSGNNLWSYTHTVRPTPSMPQHVPSTGLSIDSIPSQPIQVRRIKVDGSSDLQSVFQAGSPVVLEDCDLGSCLDEWTLPGLRSKIGSSREVVVHQSTHSQMDFKAKNFAYASRTFGDFLDAIERGERLYLRALSSENAKEIPTNLERDYPSIASEFHLPEYLNYVHENMHSSPLRISGPVNMWLHYDVMANVLCQIQGEKRMLLFPPTDVTKFDFEPGDSSSSYNVFAAIESNSLFGCHPHETTLKRGDVLFIPSLWLHAASPISGVSVAVNVFFRDLKSGYAAGKDVYGNRDLQAYEKGRQDITRILKSFDGLSNNTRSFYLQRLVAEFHERVRDKLP</sequence>
<dbReference type="InterPro" id="IPR007213">
    <property type="entry name" value="Ppm1/Ppm2/Tcmp"/>
</dbReference>
<dbReference type="eggNOG" id="KOG2132">
    <property type="taxonomic scope" value="Eukaryota"/>
</dbReference>
<comment type="pathway">
    <text evidence="2">tRNA modification; wybutosine-tRNA(Phe) biosynthesis.</text>
</comment>
<evidence type="ECO:0000259" key="16">
    <source>
        <dbReference type="PROSITE" id="PS51184"/>
    </source>
</evidence>
<keyword evidence="7 17" id="KW-0489">Methyltransferase</keyword>
<evidence type="ECO:0000256" key="8">
    <source>
        <dbReference type="ARBA" id="ARBA00022679"/>
    </source>
</evidence>
<protein>
    <recommendedName>
        <fullName evidence="6">tRNA wybutosine-synthesizing protein 4</fullName>
        <ecNumber evidence="5">2.1.1.290</ecNumber>
        <ecNumber evidence="4">2.3.1.231</ecNumber>
    </recommendedName>
    <alternativeName>
        <fullName evidence="13">Leucine carboxyl methyltransferase 2</fullName>
    </alternativeName>
    <alternativeName>
        <fullName evidence="14">tRNA(Phe) (7-(3-amino-3-(methoxycarbonyl)propyl)wyosine(37)-N)-methoxycarbonyltransferase</fullName>
    </alternativeName>
    <alternativeName>
        <fullName evidence="12">tRNA(Phe) (7-(3-amino-3-carboxypropyl)wyosine(37)-O)-methyltransferase</fullName>
    </alternativeName>
</protein>
<dbReference type="Pfam" id="PF04072">
    <property type="entry name" value="LCM"/>
    <property type="match status" value="1"/>
</dbReference>
<comment type="function">
    <text evidence="11">Probable S-adenosyl-L-methionine-dependent methyltransferase that acts as a component of the wybutosine biosynthesis pathway. Wybutosine is a hyper modified guanosine with a tricyclic base found at the 3'-position adjacent to the anticodon of eukaryotic phenylalanine tRNA. May methylate the carboxyl group of leucine residues to form alpha-leucine ester residues.</text>
</comment>
<evidence type="ECO:0000256" key="5">
    <source>
        <dbReference type="ARBA" id="ARBA00012779"/>
    </source>
</evidence>
<dbReference type="SUPFAM" id="SSF51197">
    <property type="entry name" value="Clavaminate synthase-like"/>
    <property type="match status" value="1"/>
</dbReference>
<feature type="domain" description="JmjC" evidence="16">
    <location>
        <begin position="841"/>
        <end position="986"/>
    </location>
</feature>
<evidence type="ECO:0000256" key="2">
    <source>
        <dbReference type="ARBA" id="ARBA00004797"/>
    </source>
</evidence>
<dbReference type="Gene3D" id="6.10.140.1470">
    <property type="match status" value="1"/>
</dbReference>
<evidence type="ECO:0000256" key="14">
    <source>
        <dbReference type="ARBA" id="ARBA00030847"/>
    </source>
</evidence>
<keyword evidence="9" id="KW-0949">S-adenosyl-L-methionine</keyword>
<dbReference type="PANTHER" id="PTHR46529:SF1">
    <property type="entry name" value="TRNA WYBUTOSINE-SYNTHESIZING PROTEIN 4"/>
    <property type="match status" value="1"/>
</dbReference>
<reference evidence="17 18" key="1">
    <citation type="journal article" date="2013" name="BMC Genomics">
        <title>Genomics-driven discovery of the pneumocandin biosynthetic gene cluster in the fungus Glarea lozoyensis.</title>
        <authorList>
            <person name="Chen L."/>
            <person name="Yue Q."/>
            <person name="Zhang X."/>
            <person name="Xiang M."/>
            <person name="Wang C."/>
            <person name="Li S."/>
            <person name="Che Y."/>
            <person name="Ortiz-Lopez F.J."/>
            <person name="Bills G.F."/>
            <person name="Liu X."/>
            <person name="An Z."/>
        </authorList>
    </citation>
    <scope>NUCLEOTIDE SEQUENCE [LARGE SCALE GENOMIC DNA]</scope>
    <source>
        <strain evidence="18">ATCC 20868 / MF5171</strain>
    </source>
</reference>
<dbReference type="KEGG" id="glz:GLAREA_01694"/>
<dbReference type="GO" id="GO:0030488">
    <property type="term" value="P:tRNA methylation"/>
    <property type="evidence" value="ECO:0007669"/>
    <property type="project" value="TreeGrafter"/>
</dbReference>
<dbReference type="Gene3D" id="2.60.120.650">
    <property type="entry name" value="Cupin"/>
    <property type="match status" value="1"/>
</dbReference>
<accession>S3CH63</accession>
<evidence type="ECO:0000256" key="15">
    <source>
        <dbReference type="ARBA" id="ARBA00049250"/>
    </source>
</evidence>
<evidence type="ECO:0000256" key="3">
    <source>
        <dbReference type="ARBA" id="ARBA00010703"/>
    </source>
</evidence>
<dbReference type="FunFam" id="2.60.120.650:FF:000043">
    <property type="entry name" value="tRNA wybutosine-synthesizing protein 4"/>
    <property type="match status" value="1"/>
</dbReference>
<evidence type="ECO:0000256" key="6">
    <source>
        <dbReference type="ARBA" id="ARBA00018045"/>
    </source>
</evidence>
<dbReference type="InterPro" id="IPR041667">
    <property type="entry name" value="Cupin_8"/>
</dbReference>
<evidence type="ECO:0000256" key="4">
    <source>
        <dbReference type="ARBA" id="ARBA00012155"/>
    </source>
</evidence>
<evidence type="ECO:0000256" key="1">
    <source>
        <dbReference type="ARBA" id="ARBA00001806"/>
    </source>
</evidence>
<dbReference type="InterPro" id="IPR029063">
    <property type="entry name" value="SAM-dependent_MTases_sf"/>
</dbReference>
<evidence type="ECO:0000256" key="12">
    <source>
        <dbReference type="ARBA" id="ARBA00029750"/>
    </source>
</evidence>
<comment type="similarity">
    <text evidence="3">Belongs to the methyltransferase superfamily. LCMT family.</text>
</comment>
<name>S3CH63_GLAL2</name>
<dbReference type="SMART" id="SM00558">
    <property type="entry name" value="JmjC"/>
    <property type="match status" value="1"/>
</dbReference>
<dbReference type="SUPFAM" id="SSF117281">
    <property type="entry name" value="Kelch motif"/>
    <property type="match status" value="1"/>
</dbReference>